<organism evidence="14 15">
    <name type="scientific">Apis cerana cerana</name>
    <name type="common">Oriental honeybee</name>
    <dbReference type="NCBI Taxonomy" id="94128"/>
    <lineage>
        <taxon>Eukaryota</taxon>
        <taxon>Metazoa</taxon>
        <taxon>Ecdysozoa</taxon>
        <taxon>Arthropoda</taxon>
        <taxon>Hexapoda</taxon>
        <taxon>Insecta</taxon>
        <taxon>Pterygota</taxon>
        <taxon>Neoptera</taxon>
        <taxon>Endopterygota</taxon>
        <taxon>Hymenoptera</taxon>
        <taxon>Apocrita</taxon>
        <taxon>Aculeata</taxon>
        <taxon>Apoidea</taxon>
        <taxon>Anthophila</taxon>
        <taxon>Apidae</taxon>
        <taxon>Apis</taxon>
    </lineage>
</organism>
<evidence type="ECO:0000313" key="14">
    <source>
        <dbReference type="EMBL" id="PBC27490.1"/>
    </source>
</evidence>
<keyword evidence="6" id="KW-0862">Zinc</keyword>
<dbReference type="InterPro" id="IPR001841">
    <property type="entry name" value="Znf_RING"/>
</dbReference>
<protein>
    <submittedName>
        <fullName evidence="14">E3 ubiquitin-protein ligase</fullName>
    </submittedName>
</protein>
<evidence type="ECO:0000256" key="10">
    <source>
        <dbReference type="SAM" id="MobiDB-lite"/>
    </source>
</evidence>
<evidence type="ECO:0000256" key="5">
    <source>
        <dbReference type="ARBA" id="ARBA00022771"/>
    </source>
</evidence>
<evidence type="ECO:0000256" key="4">
    <source>
        <dbReference type="ARBA" id="ARBA00022723"/>
    </source>
</evidence>
<dbReference type="GO" id="GO:0005765">
    <property type="term" value="C:lysosomal membrane"/>
    <property type="evidence" value="ECO:0007669"/>
    <property type="project" value="UniProtKB-SubCell"/>
</dbReference>
<keyword evidence="7" id="KW-0391">Immunity</keyword>
<reference evidence="14 15" key="1">
    <citation type="submission" date="2014-07" db="EMBL/GenBank/DDBJ databases">
        <title>Genomic and transcriptomic analysis on Apis cerana provide comprehensive insights into honey bee biology.</title>
        <authorList>
            <person name="Diao Q."/>
            <person name="Sun L."/>
            <person name="Zheng H."/>
            <person name="Zheng H."/>
            <person name="Xu S."/>
            <person name="Wang S."/>
            <person name="Zeng Z."/>
            <person name="Hu F."/>
            <person name="Su S."/>
            <person name="Wu J."/>
        </authorList>
    </citation>
    <scope>NUCLEOTIDE SEQUENCE [LARGE SCALE GENOMIC DNA]</scope>
    <source>
        <tissue evidence="14">Pupae without intestine</tissue>
    </source>
</reference>
<evidence type="ECO:0000256" key="1">
    <source>
        <dbReference type="ARBA" id="ARBA00004155"/>
    </source>
</evidence>
<evidence type="ECO:0000256" key="11">
    <source>
        <dbReference type="SAM" id="Phobius"/>
    </source>
</evidence>
<keyword evidence="11" id="KW-0472">Membrane</keyword>
<dbReference type="PANTHER" id="PTHR45981">
    <property type="entry name" value="LD02310P"/>
    <property type="match status" value="1"/>
</dbReference>
<feature type="region of interest" description="Disordered" evidence="10">
    <location>
        <begin position="160"/>
        <end position="191"/>
    </location>
</feature>
<gene>
    <name evidence="14" type="ORF">APICC_09499</name>
</gene>
<dbReference type="PROSITE" id="PS00518">
    <property type="entry name" value="ZF_RING_1"/>
    <property type="match status" value="1"/>
</dbReference>
<dbReference type="STRING" id="94128.A0A2A3E715"/>
<evidence type="ECO:0000256" key="7">
    <source>
        <dbReference type="ARBA" id="ARBA00022859"/>
    </source>
</evidence>
<evidence type="ECO:0000256" key="2">
    <source>
        <dbReference type="ARBA" id="ARBA00004439"/>
    </source>
</evidence>
<evidence type="ECO:0000256" key="3">
    <source>
        <dbReference type="ARBA" id="ARBA00004520"/>
    </source>
</evidence>
<dbReference type="InterPro" id="IPR013083">
    <property type="entry name" value="Znf_RING/FYVE/PHD"/>
</dbReference>
<dbReference type="Proteomes" id="UP000242457">
    <property type="component" value="Unassembled WGS sequence"/>
</dbReference>
<feature type="compositionally biased region" description="Low complexity" evidence="10">
    <location>
        <begin position="169"/>
        <end position="182"/>
    </location>
</feature>
<keyword evidence="8" id="KW-0968">Cytoplasmic vesicle</keyword>
<evidence type="ECO:0000259" key="13">
    <source>
        <dbReference type="PROSITE" id="PS51292"/>
    </source>
</evidence>
<dbReference type="SMART" id="SM00744">
    <property type="entry name" value="RINGv"/>
    <property type="match status" value="1"/>
</dbReference>
<dbReference type="Gene3D" id="3.30.40.10">
    <property type="entry name" value="Zinc/RING finger domain, C3HC4 (zinc finger)"/>
    <property type="match status" value="2"/>
</dbReference>
<evidence type="ECO:0000259" key="12">
    <source>
        <dbReference type="PROSITE" id="PS50089"/>
    </source>
</evidence>
<dbReference type="EMBL" id="KZ288348">
    <property type="protein sequence ID" value="PBC27490.1"/>
    <property type="molecule type" value="Genomic_DNA"/>
</dbReference>
<dbReference type="GO" id="GO:0008270">
    <property type="term" value="F:zinc ion binding"/>
    <property type="evidence" value="ECO:0007669"/>
    <property type="project" value="UniProtKB-KW"/>
</dbReference>
<feature type="domain" description="RING-type" evidence="12">
    <location>
        <begin position="222"/>
        <end position="269"/>
    </location>
</feature>
<dbReference type="GO" id="GO:0002376">
    <property type="term" value="P:immune system process"/>
    <property type="evidence" value="ECO:0007669"/>
    <property type="project" value="UniProtKB-KW"/>
</dbReference>
<feature type="domain" description="RING-CH-type" evidence="13">
    <location>
        <begin position="214"/>
        <end position="275"/>
    </location>
</feature>
<dbReference type="OrthoDB" id="264354at2759"/>
<keyword evidence="11" id="KW-0812">Transmembrane</keyword>
<evidence type="ECO:0000256" key="9">
    <source>
        <dbReference type="PROSITE-ProRule" id="PRU00175"/>
    </source>
</evidence>
<feature type="transmembrane region" description="Helical" evidence="11">
    <location>
        <begin position="339"/>
        <end position="361"/>
    </location>
</feature>
<name>A0A2A3E715_APICC</name>
<keyword evidence="5 9" id="KW-0863">Zinc-finger</keyword>
<dbReference type="PROSITE" id="PS50089">
    <property type="entry name" value="ZF_RING_2"/>
    <property type="match status" value="2"/>
</dbReference>
<keyword evidence="4" id="KW-0479">Metal-binding</keyword>
<dbReference type="AlphaFoldDB" id="A0A2A3E715"/>
<sequence>MSDPIDYIDLTVDSPIDKSLRLRNRNVLRNRNISNNNTTKTRKRKPKLTQLQDSIIEIHENTCKGTMEIIDLDNINTTEKNELIYYVDDSNEGNSIVLTCPICYEQLSSKMKPTCTPCGHIFCTQCLNLALRRAKKCPICQKIIKQQSCTRQRVMPVHQINVNPPDRQPPLSLGSSNNNSPAGGEGLPEWTSKESTYPTVVTIIPDHYHSSVSTLSSSNDICRICHCEGEEGAPLLAPCYCSGSLRYVHQACLQQWIKASDTRACELCKFTFIMHAKTKPFCEWEKLEMSALEVRKLWCAVAFHAVAALCVAWSLYVLVERSVEEARRGYVDWSFWTKLIVVVIGSTGGLVFMYIQCKVYITLCRKWRAFNRVIFIQNAPEKVVLPPSPTDSLREVTLPLKDPTASMPELNHSLLPCNIDPPCASQMVKPDSAAPPQRHDAQLKLYVFDKLSSSEDNL</sequence>
<comment type="subcellular location">
    <subcellularLocation>
        <location evidence="2">Cytoplasmic vesicle membrane</location>
        <topology evidence="2">Multi-pass membrane protein</topology>
    </subcellularLocation>
    <subcellularLocation>
        <location evidence="3">Early endosome membrane</location>
        <topology evidence="3">Multi-pass membrane protein</topology>
    </subcellularLocation>
    <subcellularLocation>
        <location evidence="1">Lysosome membrane</location>
        <topology evidence="1">Multi-pass membrane protein</topology>
    </subcellularLocation>
</comment>
<dbReference type="InterPro" id="IPR017907">
    <property type="entry name" value="Znf_RING_CS"/>
</dbReference>
<dbReference type="SUPFAM" id="SSF57850">
    <property type="entry name" value="RING/U-box"/>
    <property type="match status" value="2"/>
</dbReference>
<keyword evidence="15" id="KW-1185">Reference proteome</keyword>
<dbReference type="SMART" id="SM00184">
    <property type="entry name" value="RING"/>
    <property type="match status" value="2"/>
</dbReference>
<dbReference type="GO" id="GO:0031901">
    <property type="term" value="C:early endosome membrane"/>
    <property type="evidence" value="ECO:0007669"/>
    <property type="project" value="UniProtKB-SubCell"/>
</dbReference>
<feature type="domain" description="RING-type" evidence="12">
    <location>
        <begin position="100"/>
        <end position="141"/>
    </location>
</feature>
<feature type="transmembrane region" description="Helical" evidence="11">
    <location>
        <begin position="297"/>
        <end position="319"/>
    </location>
</feature>
<dbReference type="PROSITE" id="PS51292">
    <property type="entry name" value="ZF_RING_CH"/>
    <property type="match status" value="1"/>
</dbReference>
<evidence type="ECO:0000313" key="15">
    <source>
        <dbReference type="Proteomes" id="UP000242457"/>
    </source>
</evidence>
<dbReference type="Pfam" id="PF12906">
    <property type="entry name" value="RINGv"/>
    <property type="match status" value="1"/>
</dbReference>
<evidence type="ECO:0000256" key="8">
    <source>
        <dbReference type="ARBA" id="ARBA00023329"/>
    </source>
</evidence>
<proteinExistence type="predicted"/>
<keyword evidence="11" id="KW-1133">Transmembrane helix</keyword>
<evidence type="ECO:0000256" key="6">
    <source>
        <dbReference type="ARBA" id="ARBA00022833"/>
    </source>
</evidence>
<accession>A0A2A3E715</accession>
<dbReference type="InterPro" id="IPR011016">
    <property type="entry name" value="Znf_RING-CH"/>
</dbReference>
<dbReference type="Pfam" id="PF13639">
    <property type="entry name" value="zf-RING_2"/>
    <property type="match status" value="1"/>
</dbReference>